<comment type="similarity">
    <text evidence="2">Belongs to the janus family.</text>
</comment>
<evidence type="ECO:0000256" key="1">
    <source>
        <dbReference type="ARBA" id="ARBA00002508"/>
    </source>
</evidence>
<evidence type="ECO:0000256" key="3">
    <source>
        <dbReference type="ARBA" id="ARBA00022782"/>
    </source>
</evidence>
<keyword evidence="4" id="KW-0726">Sexual differentiation</keyword>
<gene>
    <name evidence="5" type="ORF">OFUS_LOCUS12118</name>
</gene>
<dbReference type="EMBL" id="CAIIXF020000006">
    <property type="protein sequence ID" value="CAH1786169.1"/>
    <property type="molecule type" value="Genomic_DNA"/>
</dbReference>
<dbReference type="Proteomes" id="UP000749559">
    <property type="component" value="Unassembled WGS sequence"/>
</dbReference>
<keyword evidence="3" id="KW-0221">Differentiation</keyword>
<dbReference type="SUPFAM" id="SSF143724">
    <property type="entry name" value="PHP14-like"/>
    <property type="match status" value="1"/>
</dbReference>
<dbReference type="Pfam" id="PF05005">
    <property type="entry name" value="Ocnus"/>
    <property type="match status" value="1"/>
</dbReference>
<dbReference type="GO" id="GO:0030154">
    <property type="term" value="P:cell differentiation"/>
    <property type="evidence" value="ECO:0007669"/>
    <property type="project" value="UniProtKB-KW"/>
</dbReference>
<accession>A0A8J1Y2T5</accession>
<dbReference type="PANTHER" id="PTHR12258:SF5">
    <property type="entry name" value="BCDNA.GH02250-RELATED"/>
    <property type="match status" value="1"/>
</dbReference>
<evidence type="ECO:0000256" key="2">
    <source>
        <dbReference type="ARBA" id="ARBA00010971"/>
    </source>
</evidence>
<dbReference type="GO" id="GO:0007548">
    <property type="term" value="P:sex differentiation"/>
    <property type="evidence" value="ECO:0007669"/>
    <property type="project" value="UniProtKB-KW"/>
</dbReference>
<organism evidence="5 6">
    <name type="scientific">Owenia fusiformis</name>
    <name type="common">Polychaete worm</name>
    <dbReference type="NCBI Taxonomy" id="6347"/>
    <lineage>
        <taxon>Eukaryota</taxon>
        <taxon>Metazoa</taxon>
        <taxon>Spiralia</taxon>
        <taxon>Lophotrochozoa</taxon>
        <taxon>Annelida</taxon>
        <taxon>Polychaeta</taxon>
        <taxon>Sedentaria</taxon>
        <taxon>Canalipalpata</taxon>
        <taxon>Sabellida</taxon>
        <taxon>Oweniida</taxon>
        <taxon>Oweniidae</taxon>
        <taxon>Owenia</taxon>
    </lineage>
</organism>
<dbReference type="AlphaFoldDB" id="A0A8J1Y2T5"/>
<protein>
    <submittedName>
        <fullName evidence="5">Uncharacterized protein</fullName>
    </submittedName>
</protein>
<dbReference type="OrthoDB" id="10249612at2759"/>
<proteinExistence type="inferred from homology"/>
<comment type="caution">
    <text evidence="5">The sequence shown here is derived from an EMBL/GenBank/DDBJ whole genome shotgun (WGS) entry which is preliminary data.</text>
</comment>
<dbReference type="PANTHER" id="PTHR12258">
    <property type="entry name" value="JANUS-A/JANUS-B"/>
    <property type="match status" value="1"/>
</dbReference>
<dbReference type="InterPro" id="IPR007702">
    <property type="entry name" value="Janus"/>
</dbReference>
<sequence length="156" mass="17534">MNGPQGISQPRFRNIGKPFSSKVLFSGVVMAQQDNERFSSVPDVDIEECEGRYKYILIKVYDANVTDADVYKYIVRGFRAAGFHADIYDNVLPVVEKNGLECECVGGGRIDHSPKNKTLKAYGYSQGFGRADHSITSDLLKKKYPDYSITWSNEGY</sequence>
<dbReference type="InterPro" id="IPR038596">
    <property type="entry name" value="Janus_sf"/>
</dbReference>
<comment type="function">
    <text evidence="1">JanA and janB regulate somatic sex differentiation.</text>
</comment>
<dbReference type="GO" id="GO:0005829">
    <property type="term" value="C:cytosol"/>
    <property type="evidence" value="ECO:0007669"/>
    <property type="project" value="TreeGrafter"/>
</dbReference>
<keyword evidence="6" id="KW-1185">Reference proteome</keyword>
<dbReference type="GO" id="GO:0101006">
    <property type="term" value="F:protein histidine phosphatase activity"/>
    <property type="evidence" value="ECO:0007669"/>
    <property type="project" value="TreeGrafter"/>
</dbReference>
<name>A0A8J1Y2T5_OWEFU</name>
<dbReference type="Gene3D" id="3.50.20.20">
    <property type="entry name" value="Janus/Ocnus"/>
    <property type="match status" value="1"/>
</dbReference>
<dbReference type="FunFam" id="3.50.20.20:FF:000001">
    <property type="entry name" value="14 kDa phosphohistidine phosphatase"/>
    <property type="match status" value="1"/>
</dbReference>
<reference evidence="5" key="1">
    <citation type="submission" date="2022-03" db="EMBL/GenBank/DDBJ databases">
        <authorList>
            <person name="Martin C."/>
        </authorList>
    </citation>
    <scope>NUCLEOTIDE SEQUENCE</scope>
</reference>
<evidence type="ECO:0000313" key="6">
    <source>
        <dbReference type="Proteomes" id="UP000749559"/>
    </source>
</evidence>
<evidence type="ECO:0000256" key="4">
    <source>
        <dbReference type="ARBA" id="ARBA00022928"/>
    </source>
</evidence>
<evidence type="ECO:0000313" key="5">
    <source>
        <dbReference type="EMBL" id="CAH1786169.1"/>
    </source>
</evidence>